<evidence type="ECO:0000313" key="1">
    <source>
        <dbReference type="EMBL" id="KAG8197944.1"/>
    </source>
</evidence>
<accession>A0AAV6VN10</accession>
<protein>
    <submittedName>
        <fullName evidence="1">Uncharacterized protein</fullName>
    </submittedName>
</protein>
<keyword evidence="2" id="KW-1185">Reference proteome</keyword>
<gene>
    <name evidence="1" type="ORF">JTE90_020320</name>
</gene>
<name>A0AAV6VN10_9ARAC</name>
<organism evidence="1 2">
    <name type="scientific">Oedothorax gibbosus</name>
    <dbReference type="NCBI Taxonomy" id="931172"/>
    <lineage>
        <taxon>Eukaryota</taxon>
        <taxon>Metazoa</taxon>
        <taxon>Ecdysozoa</taxon>
        <taxon>Arthropoda</taxon>
        <taxon>Chelicerata</taxon>
        <taxon>Arachnida</taxon>
        <taxon>Araneae</taxon>
        <taxon>Araneomorphae</taxon>
        <taxon>Entelegynae</taxon>
        <taxon>Araneoidea</taxon>
        <taxon>Linyphiidae</taxon>
        <taxon>Erigoninae</taxon>
        <taxon>Oedothorax</taxon>
    </lineage>
</organism>
<dbReference type="EMBL" id="JAFNEN010000047">
    <property type="protein sequence ID" value="KAG8197944.1"/>
    <property type="molecule type" value="Genomic_DNA"/>
</dbReference>
<comment type="caution">
    <text evidence="1">The sequence shown here is derived from an EMBL/GenBank/DDBJ whole genome shotgun (WGS) entry which is preliminary data.</text>
</comment>
<proteinExistence type="predicted"/>
<dbReference type="Proteomes" id="UP000827092">
    <property type="component" value="Unassembled WGS sequence"/>
</dbReference>
<evidence type="ECO:0000313" key="2">
    <source>
        <dbReference type="Proteomes" id="UP000827092"/>
    </source>
</evidence>
<dbReference type="AlphaFoldDB" id="A0AAV6VN10"/>
<sequence length="74" mass="8369">MKIRRLAFNLNGCTITANQSNQSTTFQSPNTFQLTLIIDEKYTNSDKPAHFPLVSNDTQHVSNPPFPYIKTAKL</sequence>
<reference evidence="1 2" key="1">
    <citation type="journal article" date="2022" name="Nat. Ecol. Evol.">
        <title>A masculinizing supergene underlies an exaggerated male reproductive morph in a spider.</title>
        <authorList>
            <person name="Hendrickx F."/>
            <person name="De Corte Z."/>
            <person name="Sonet G."/>
            <person name="Van Belleghem S.M."/>
            <person name="Kostlbacher S."/>
            <person name="Vangestel C."/>
        </authorList>
    </citation>
    <scope>NUCLEOTIDE SEQUENCE [LARGE SCALE GENOMIC DNA]</scope>
    <source>
        <strain evidence="1">W744_W776</strain>
    </source>
</reference>